<name>A0A1M4ZPQ1_9FIRM</name>
<feature type="domain" description="ABC transporter substrate-binding protein PnrA-like" evidence="8">
    <location>
        <begin position="40"/>
        <end position="337"/>
    </location>
</feature>
<proteinExistence type="inferred from homology"/>
<comment type="subcellular location">
    <subcellularLocation>
        <location evidence="1">Cell membrane</location>
        <topology evidence="1">Lipid-anchor</topology>
    </subcellularLocation>
</comment>
<dbReference type="AlphaFoldDB" id="A0A1M4ZPQ1"/>
<organism evidence="9 10">
    <name type="scientific">Tissierella praeacuta DSM 18095</name>
    <dbReference type="NCBI Taxonomy" id="1123404"/>
    <lineage>
        <taxon>Bacteria</taxon>
        <taxon>Bacillati</taxon>
        <taxon>Bacillota</taxon>
        <taxon>Tissierellia</taxon>
        <taxon>Tissierellales</taxon>
        <taxon>Tissierellaceae</taxon>
        <taxon>Tissierella</taxon>
    </lineage>
</organism>
<dbReference type="Proteomes" id="UP000184114">
    <property type="component" value="Unassembled WGS sequence"/>
</dbReference>
<reference evidence="10" key="1">
    <citation type="submission" date="2016-11" db="EMBL/GenBank/DDBJ databases">
        <authorList>
            <person name="Varghese N."/>
            <person name="Submissions S."/>
        </authorList>
    </citation>
    <scope>NUCLEOTIDE SEQUENCE [LARGE SCALE GENOMIC DNA]</scope>
    <source>
        <strain evidence="10">DSM 18095</strain>
    </source>
</reference>
<dbReference type="InterPro" id="IPR050957">
    <property type="entry name" value="BMP_lipoprotein"/>
</dbReference>
<protein>
    <submittedName>
        <fullName evidence="9">Basic membrane protein A</fullName>
    </submittedName>
</protein>
<evidence type="ECO:0000256" key="2">
    <source>
        <dbReference type="ARBA" id="ARBA00008610"/>
    </source>
</evidence>
<keyword evidence="4 7" id="KW-0732">Signal</keyword>
<dbReference type="EMBL" id="FQTY01000028">
    <property type="protein sequence ID" value="SHF20023.1"/>
    <property type="molecule type" value="Genomic_DNA"/>
</dbReference>
<dbReference type="GO" id="GO:0005886">
    <property type="term" value="C:plasma membrane"/>
    <property type="evidence" value="ECO:0007669"/>
    <property type="project" value="UniProtKB-SubCell"/>
</dbReference>
<dbReference type="Gene3D" id="3.40.50.2300">
    <property type="match status" value="2"/>
</dbReference>
<keyword evidence="5" id="KW-0472">Membrane</keyword>
<dbReference type="SUPFAM" id="SSF53822">
    <property type="entry name" value="Periplasmic binding protein-like I"/>
    <property type="match status" value="1"/>
</dbReference>
<evidence type="ECO:0000313" key="10">
    <source>
        <dbReference type="Proteomes" id="UP000184114"/>
    </source>
</evidence>
<gene>
    <name evidence="9" type="ORF">SAMN02745784_03143</name>
</gene>
<dbReference type="RefSeq" id="WP_072978019.1">
    <property type="nucleotide sequence ID" value="NZ_FQTY01000028.1"/>
</dbReference>
<dbReference type="PROSITE" id="PS51257">
    <property type="entry name" value="PROKAR_LIPOPROTEIN"/>
    <property type="match status" value="1"/>
</dbReference>
<evidence type="ECO:0000256" key="3">
    <source>
        <dbReference type="ARBA" id="ARBA00022475"/>
    </source>
</evidence>
<feature type="signal peptide" evidence="7">
    <location>
        <begin position="1"/>
        <end position="19"/>
    </location>
</feature>
<keyword evidence="10" id="KW-1185">Reference proteome</keyword>
<sequence>MKKIIALLLVISLMTIVVTGCGTSDTGKVVEENKNSSNSVIMVADVGGVNDQSYNQGAWEGLQAFQKETGVKASFIETVQMSDLATNFDKAVDGEHNLIWGIGFNTADPLEASAKMNPELSYAIVDHDFGEATLDNVTSAMFNVEEASYLVGYIAGLTTKTDKVAYIGGMRSPTMDLFEYGFKAGVDHAAKELNKEIKVEVQIAESFSDAAKGKAIAASLYSDGSDIIFVAAGATGSGVIEQAIEENKWVIGVDRDQSYLAPKNVLTSALKHVGVVTNDLSKRVIDGEKLGGQIIKYGLENGGVGIPENNPNMDPEVYEKALKIQDMIINGEIDPPYSEDTYKNFSK</sequence>
<dbReference type="GeneID" id="90994208"/>
<dbReference type="PANTHER" id="PTHR34296">
    <property type="entry name" value="TRANSCRIPTIONAL ACTIVATOR PROTEIN MED"/>
    <property type="match status" value="1"/>
</dbReference>
<evidence type="ECO:0000313" key="9">
    <source>
        <dbReference type="EMBL" id="SHF20023.1"/>
    </source>
</evidence>
<keyword evidence="3" id="KW-1003">Cell membrane</keyword>
<dbReference type="Pfam" id="PF02608">
    <property type="entry name" value="Bmp"/>
    <property type="match status" value="1"/>
</dbReference>
<dbReference type="STRING" id="1123404.SAMN02745784_03143"/>
<dbReference type="InterPro" id="IPR028082">
    <property type="entry name" value="Peripla_BP_I"/>
</dbReference>
<keyword evidence="6" id="KW-0449">Lipoprotein</keyword>
<comment type="similarity">
    <text evidence="2">Belongs to the BMP lipoprotein family.</text>
</comment>
<dbReference type="InterPro" id="IPR003760">
    <property type="entry name" value="PnrA-like"/>
</dbReference>
<evidence type="ECO:0000256" key="6">
    <source>
        <dbReference type="ARBA" id="ARBA00023288"/>
    </source>
</evidence>
<evidence type="ECO:0000256" key="5">
    <source>
        <dbReference type="ARBA" id="ARBA00023136"/>
    </source>
</evidence>
<dbReference type="CDD" id="cd06354">
    <property type="entry name" value="PBP1_PrnA-like"/>
    <property type="match status" value="1"/>
</dbReference>
<evidence type="ECO:0000256" key="1">
    <source>
        <dbReference type="ARBA" id="ARBA00004193"/>
    </source>
</evidence>
<dbReference type="PANTHER" id="PTHR34296:SF2">
    <property type="entry name" value="ABC TRANSPORTER GUANOSINE-BINDING PROTEIN NUPN"/>
    <property type="match status" value="1"/>
</dbReference>
<accession>A0A1M4ZPQ1</accession>
<evidence type="ECO:0000256" key="7">
    <source>
        <dbReference type="SAM" id="SignalP"/>
    </source>
</evidence>
<evidence type="ECO:0000256" key="4">
    <source>
        <dbReference type="ARBA" id="ARBA00022729"/>
    </source>
</evidence>
<evidence type="ECO:0000259" key="8">
    <source>
        <dbReference type="Pfam" id="PF02608"/>
    </source>
</evidence>
<feature type="chain" id="PRO_5039332431" evidence="7">
    <location>
        <begin position="20"/>
        <end position="347"/>
    </location>
</feature>